<dbReference type="Proteomes" id="UP000031668">
    <property type="component" value="Unassembled WGS sequence"/>
</dbReference>
<sequence>MLILELLGQKEKAEKKENLKTVAYYCESIGRLLFENGIYLSNLGLILEAIEQFKEQVCIFERLNKKKEIANSYHLISDVYAESGDLSSSLVYAKKYYSLALEDGSVSETQRATATIGRIHYILSLSIENDEQLKQENLKKSLEYYKMSQGMLDTLDGIVSNMELTEMRACLLLNMASIDEMMKQIDEAEKKYKQCATLSQACHSFDTEIKALLGIANIKMAQYQYEEAYYVASECIRCVKKCGDKSLSFIVYMTLAKIQLCQANFSQSAKFLKLCNKNYSTEDSESKVEFRELARYAIQGLHVSKQIPVTTSISTRILLVHNIGKILLRYKSCRNALKYFQDEIQMINENSISNQNMFTIYKSIADCHFFLENFSDASINYQKCLSYGAESSELGICAFRLKYEYSLIADHLKSSLTTSLSRQSLKLKTLENLKTVQEFYQKFDDLQETTKLIKMVDLAQSDSSESSDQTEADFQLDEELEKIPDFSPESPKNTKTNTKQTTFNLNKRNSQGETPLHLACIKGNVDQVKKLIDLGADIHSRDYCGWLALHEACNHGYVDIVRILVDQGSYINDQGGVGCNGVTPLIDAADNLHLDVVKLLLSKGADPSISDKDNRNSLVTDLNFKKLLTPSRKR</sequence>
<dbReference type="SUPFAM" id="SSF48452">
    <property type="entry name" value="TPR-like"/>
    <property type="match status" value="2"/>
</dbReference>
<keyword evidence="4" id="KW-0539">Nucleus</keyword>
<dbReference type="PROSITE" id="PS50297">
    <property type="entry name" value="ANK_REP_REGION"/>
    <property type="match status" value="3"/>
</dbReference>
<dbReference type="EMBL" id="JWZT01003072">
    <property type="protein sequence ID" value="KII67819.1"/>
    <property type="molecule type" value="Genomic_DNA"/>
</dbReference>
<protein>
    <submittedName>
        <fullName evidence="6">Tonsoku-like protein</fullName>
    </submittedName>
</protein>
<evidence type="ECO:0000256" key="1">
    <source>
        <dbReference type="ARBA" id="ARBA00004123"/>
    </source>
</evidence>
<dbReference type="InterPro" id="IPR036770">
    <property type="entry name" value="Ankyrin_rpt-contain_sf"/>
</dbReference>
<dbReference type="SMART" id="SM00248">
    <property type="entry name" value="ANK"/>
    <property type="match status" value="3"/>
</dbReference>
<name>A0A0C2IQT9_THEKT</name>
<dbReference type="PRINTS" id="PR01415">
    <property type="entry name" value="ANKYRIN"/>
</dbReference>
<evidence type="ECO:0000256" key="2">
    <source>
        <dbReference type="ARBA" id="ARBA00022614"/>
    </source>
</evidence>
<dbReference type="Pfam" id="PF12796">
    <property type="entry name" value="Ank_2"/>
    <property type="match status" value="1"/>
</dbReference>
<keyword evidence="7" id="KW-1185">Reference proteome</keyword>
<organism evidence="6 7">
    <name type="scientific">Thelohanellus kitauei</name>
    <name type="common">Myxosporean</name>
    <dbReference type="NCBI Taxonomy" id="669202"/>
    <lineage>
        <taxon>Eukaryota</taxon>
        <taxon>Metazoa</taxon>
        <taxon>Cnidaria</taxon>
        <taxon>Myxozoa</taxon>
        <taxon>Myxosporea</taxon>
        <taxon>Bivalvulida</taxon>
        <taxon>Platysporina</taxon>
        <taxon>Myxobolidae</taxon>
        <taxon>Thelohanellus</taxon>
    </lineage>
</organism>
<dbReference type="Gene3D" id="1.25.40.10">
    <property type="entry name" value="Tetratricopeptide repeat domain"/>
    <property type="match status" value="2"/>
</dbReference>
<comment type="subcellular location">
    <subcellularLocation>
        <location evidence="1">Nucleus</location>
    </subcellularLocation>
</comment>
<dbReference type="AlphaFoldDB" id="A0A0C2IQT9"/>
<dbReference type="Gene3D" id="1.25.40.20">
    <property type="entry name" value="Ankyrin repeat-containing domain"/>
    <property type="match status" value="1"/>
</dbReference>
<keyword evidence="2" id="KW-0433">Leucine-rich repeat</keyword>
<comment type="caution">
    <text evidence="6">The sequence shown here is derived from an EMBL/GenBank/DDBJ whole genome shotgun (WGS) entry which is preliminary data.</text>
</comment>
<feature type="repeat" description="ANK" evidence="5">
    <location>
        <begin position="511"/>
        <end position="543"/>
    </location>
</feature>
<accession>A0A0C2IQT9</accession>
<dbReference type="InterPro" id="IPR019734">
    <property type="entry name" value="TPR_rpt"/>
</dbReference>
<gene>
    <name evidence="6" type="ORF">RF11_07307</name>
</gene>
<dbReference type="PANTHER" id="PTHR46358">
    <property type="entry name" value="TONSOKU-LIKE PROTEIN"/>
    <property type="match status" value="1"/>
</dbReference>
<feature type="repeat" description="ANK" evidence="5">
    <location>
        <begin position="580"/>
        <end position="612"/>
    </location>
</feature>
<proteinExistence type="predicted"/>
<dbReference type="InterPro" id="IPR002110">
    <property type="entry name" value="Ankyrin_rpt"/>
</dbReference>
<dbReference type="GO" id="GO:0043596">
    <property type="term" value="C:nuclear replication fork"/>
    <property type="evidence" value="ECO:0007669"/>
    <property type="project" value="TreeGrafter"/>
</dbReference>
<evidence type="ECO:0000256" key="5">
    <source>
        <dbReference type="PROSITE-ProRule" id="PRU00023"/>
    </source>
</evidence>
<dbReference type="PROSITE" id="PS50088">
    <property type="entry name" value="ANK_REPEAT"/>
    <property type="match status" value="3"/>
</dbReference>
<evidence type="ECO:0000256" key="3">
    <source>
        <dbReference type="ARBA" id="ARBA00022737"/>
    </source>
</evidence>
<dbReference type="OrthoDB" id="6022488at2759"/>
<evidence type="ECO:0000313" key="7">
    <source>
        <dbReference type="Proteomes" id="UP000031668"/>
    </source>
</evidence>
<feature type="repeat" description="ANK" evidence="5">
    <location>
        <begin position="544"/>
        <end position="576"/>
    </location>
</feature>
<dbReference type="GO" id="GO:0031297">
    <property type="term" value="P:replication fork processing"/>
    <property type="evidence" value="ECO:0007669"/>
    <property type="project" value="TreeGrafter"/>
</dbReference>
<evidence type="ECO:0000256" key="4">
    <source>
        <dbReference type="ARBA" id="ARBA00023242"/>
    </source>
</evidence>
<keyword evidence="5" id="KW-0040">ANK repeat</keyword>
<dbReference type="SMART" id="SM00028">
    <property type="entry name" value="TPR"/>
    <property type="match status" value="3"/>
</dbReference>
<dbReference type="InterPro" id="IPR052311">
    <property type="entry name" value="MMS22L-TONSL_complex_comp"/>
</dbReference>
<dbReference type="OMA" id="RAMESEC"/>
<dbReference type="GO" id="GO:0000724">
    <property type="term" value="P:double-strand break repair via homologous recombination"/>
    <property type="evidence" value="ECO:0007669"/>
    <property type="project" value="TreeGrafter"/>
</dbReference>
<keyword evidence="3" id="KW-0677">Repeat</keyword>
<dbReference type="PANTHER" id="PTHR46358:SF1">
    <property type="entry name" value="TONSOKU-LIKE PROTEIN"/>
    <property type="match status" value="1"/>
</dbReference>
<evidence type="ECO:0000313" key="6">
    <source>
        <dbReference type="EMBL" id="KII67819.1"/>
    </source>
</evidence>
<dbReference type="InterPro" id="IPR011990">
    <property type="entry name" value="TPR-like_helical_dom_sf"/>
</dbReference>
<reference evidence="6 7" key="1">
    <citation type="journal article" date="2014" name="Genome Biol. Evol.">
        <title>The genome of the myxosporean Thelohanellus kitauei shows adaptations to nutrient acquisition within its fish host.</title>
        <authorList>
            <person name="Yang Y."/>
            <person name="Xiong J."/>
            <person name="Zhou Z."/>
            <person name="Huo F."/>
            <person name="Miao W."/>
            <person name="Ran C."/>
            <person name="Liu Y."/>
            <person name="Zhang J."/>
            <person name="Feng J."/>
            <person name="Wang M."/>
            <person name="Wang M."/>
            <person name="Wang L."/>
            <person name="Yao B."/>
        </authorList>
    </citation>
    <scope>NUCLEOTIDE SEQUENCE [LARGE SCALE GENOMIC DNA]</scope>
    <source>
        <strain evidence="6">Wuqing</strain>
    </source>
</reference>
<dbReference type="SUPFAM" id="SSF48403">
    <property type="entry name" value="Ankyrin repeat"/>
    <property type="match status" value="1"/>
</dbReference>